<dbReference type="InterPro" id="IPR004839">
    <property type="entry name" value="Aminotransferase_I/II_large"/>
</dbReference>
<dbReference type="Proteomes" id="UP000254821">
    <property type="component" value="Unassembled WGS sequence"/>
</dbReference>
<feature type="domain" description="Aminotransferase class I/classII large" evidence="1">
    <location>
        <begin position="109"/>
        <end position="349"/>
    </location>
</feature>
<sequence>MLGVSRNTVMNAYERLFADGFLETRVGDGTYITLAGSGTRGQAQPSPPLNPPLHAGLRLPIAQQFNRHIVHDGLPSAFRIGLPALDLFPFETWSRLQNRFWRREPIQHMGYGDPAGDIQLRELIAHYLRSARGLACDPAQILVTLGAQQAIMVSAAMLLRAEDEVVMENPCYWAAAGAFSCLGVHINAVGVDDDGLLTHQLAQIPKAKMAYVCPSCQYPTGVTMSLPRRLELLNWAIEREAWILEDDYDGEYRYSGTPLMPLAALDQSNRVIYIGSFSKVMYPGLRLGYMVAPPQLVSQLTLLRTMASRQPPINDQRVMADFIAEGHFQPHIRRMRRAGQLRRDALLKSWCQHLSHIGSMPEVASGLHVTIRLPNFEREQTLVAQAMSAGIEITPLSSLWLPESEENANHYGLILGFAGVSESAIERAVLKLKDIWR</sequence>
<dbReference type="PANTHER" id="PTHR46577">
    <property type="entry name" value="HTH-TYPE TRANSCRIPTIONAL REGULATORY PROTEIN GABR"/>
    <property type="match status" value="1"/>
</dbReference>
<dbReference type="InterPro" id="IPR036390">
    <property type="entry name" value="WH_DNA-bd_sf"/>
</dbReference>
<dbReference type="CDD" id="cd00609">
    <property type="entry name" value="AAT_like"/>
    <property type="match status" value="1"/>
</dbReference>
<dbReference type="AlphaFoldDB" id="A0A377PGW5"/>
<dbReference type="PANTHER" id="PTHR46577:SF1">
    <property type="entry name" value="HTH-TYPE TRANSCRIPTIONAL REGULATORY PROTEIN GABR"/>
    <property type="match status" value="1"/>
</dbReference>
<gene>
    <name evidence="2" type="primary">gabR_1</name>
    <name evidence="2" type="ORF">NCTC8105_01222</name>
</gene>
<dbReference type="InterPro" id="IPR015424">
    <property type="entry name" value="PyrdxlP-dep_Trfase"/>
</dbReference>
<name>A0A377PGW5_HAFAL</name>
<dbReference type="InterPro" id="IPR015421">
    <property type="entry name" value="PyrdxlP-dep_Trfase_major"/>
</dbReference>
<dbReference type="InterPro" id="IPR051446">
    <property type="entry name" value="HTH_trans_reg/aminotransferase"/>
</dbReference>
<dbReference type="InterPro" id="IPR036388">
    <property type="entry name" value="WH-like_DNA-bd_sf"/>
</dbReference>
<reference evidence="2 3" key="1">
    <citation type="submission" date="2018-06" db="EMBL/GenBank/DDBJ databases">
        <authorList>
            <consortium name="Pathogen Informatics"/>
            <person name="Doyle S."/>
        </authorList>
    </citation>
    <scope>NUCLEOTIDE SEQUENCE [LARGE SCALE GENOMIC DNA]</scope>
    <source>
        <strain evidence="2 3">NCTC8105</strain>
    </source>
</reference>
<evidence type="ECO:0000313" key="2">
    <source>
        <dbReference type="EMBL" id="STQ79154.1"/>
    </source>
</evidence>
<accession>A0A377PGW5</accession>
<dbReference type="Gene3D" id="1.10.10.10">
    <property type="entry name" value="Winged helix-like DNA-binding domain superfamily/Winged helix DNA-binding domain"/>
    <property type="match status" value="1"/>
</dbReference>
<evidence type="ECO:0000259" key="1">
    <source>
        <dbReference type="Pfam" id="PF00155"/>
    </source>
</evidence>
<proteinExistence type="predicted"/>
<organism evidence="2 3">
    <name type="scientific">Hafnia alvei</name>
    <dbReference type="NCBI Taxonomy" id="569"/>
    <lineage>
        <taxon>Bacteria</taxon>
        <taxon>Pseudomonadati</taxon>
        <taxon>Pseudomonadota</taxon>
        <taxon>Gammaproteobacteria</taxon>
        <taxon>Enterobacterales</taxon>
        <taxon>Hafniaceae</taxon>
        <taxon>Hafnia</taxon>
    </lineage>
</organism>
<dbReference type="Gene3D" id="3.40.640.10">
    <property type="entry name" value="Type I PLP-dependent aspartate aminotransferase-like (Major domain)"/>
    <property type="match status" value="1"/>
</dbReference>
<dbReference type="EMBL" id="UGHP01000001">
    <property type="protein sequence ID" value="STQ79154.1"/>
    <property type="molecule type" value="Genomic_DNA"/>
</dbReference>
<protein>
    <submittedName>
        <fullName evidence="2">HTH-type transcriptional regulatory protein gabR</fullName>
    </submittedName>
</protein>
<dbReference type="SUPFAM" id="SSF46785">
    <property type="entry name" value="Winged helix' DNA-binding domain"/>
    <property type="match status" value="1"/>
</dbReference>
<evidence type="ECO:0000313" key="3">
    <source>
        <dbReference type="Proteomes" id="UP000254821"/>
    </source>
</evidence>
<dbReference type="Pfam" id="PF00155">
    <property type="entry name" value="Aminotran_1_2"/>
    <property type="match status" value="1"/>
</dbReference>
<dbReference type="SUPFAM" id="SSF53383">
    <property type="entry name" value="PLP-dependent transferases"/>
    <property type="match status" value="1"/>
</dbReference>
<dbReference type="GO" id="GO:0030170">
    <property type="term" value="F:pyridoxal phosphate binding"/>
    <property type="evidence" value="ECO:0007669"/>
    <property type="project" value="InterPro"/>
</dbReference>